<dbReference type="Gene3D" id="3.90.550.10">
    <property type="entry name" value="Spore Coat Polysaccharide Biosynthesis Protein SpsA, Chain A"/>
    <property type="match status" value="1"/>
</dbReference>
<keyword evidence="1" id="KW-1185">Reference proteome</keyword>
<dbReference type="SUPFAM" id="SSF53448">
    <property type="entry name" value="Nucleotide-diphospho-sugar transferases"/>
    <property type="match status" value="1"/>
</dbReference>
<accession>A0A914VJD4</accession>
<organism evidence="1 2">
    <name type="scientific">Plectus sambesii</name>
    <dbReference type="NCBI Taxonomy" id="2011161"/>
    <lineage>
        <taxon>Eukaryota</taxon>
        <taxon>Metazoa</taxon>
        <taxon>Ecdysozoa</taxon>
        <taxon>Nematoda</taxon>
        <taxon>Chromadorea</taxon>
        <taxon>Plectida</taxon>
        <taxon>Plectina</taxon>
        <taxon>Plectoidea</taxon>
        <taxon>Plectidae</taxon>
        <taxon>Plectus</taxon>
    </lineage>
</organism>
<evidence type="ECO:0000313" key="2">
    <source>
        <dbReference type="WBParaSite" id="PSAMB.scaffold2085size25551.g16256.t1"/>
    </source>
</evidence>
<dbReference type="PANTHER" id="PTHR31562:SF8">
    <property type="entry name" value="ALPHA-1,6-MANNOSYLTRANSFERASE"/>
    <property type="match status" value="1"/>
</dbReference>
<sequence length="358" mass="41464">MNSLSTRNIKGEASFLNRLNDVNFDGNVSLHNRGICRPVFGHVTIVVVVESSSYASQYRIAQDSLRCYHKSTDYSLQIINVDTDERSKAECGKYSNFFFKKHCAVAVHLNETDWMLVLDADTAVVNPNHCIEEWIDPSVDLIFSERFYHWEIISGNYLVKNTPFAYNFLKRWADWEFLQHENSFTGYDNGVLQLLILETVKPEATSEINVCNLIWKNATTYETYLAYVMCVKIALGARRHFPGQLLIYRRAHGWSRDGIIISDDRWCELDFMLHGYKANEIGEGGWQSPFERAFNLSECGNGSDGWHWRKEKRVDVETMKKIISDSEKYFASIFPKEARELPWLSYADVGECWPHCNV</sequence>
<reference evidence="2" key="1">
    <citation type="submission" date="2022-11" db="UniProtKB">
        <authorList>
            <consortium name="WormBaseParasite"/>
        </authorList>
    </citation>
    <scope>IDENTIFICATION</scope>
</reference>
<dbReference type="WBParaSite" id="PSAMB.scaffold2085size25551.g16256.t1">
    <property type="protein sequence ID" value="PSAMB.scaffold2085size25551.g16256.t1"/>
    <property type="gene ID" value="PSAMB.scaffold2085size25551.g16256"/>
</dbReference>
<dbReference type="InterPro" id="IPR004988">
    <property type="entry name" value="DUF273"/>
</dbReference>
<protein>
    <submittedName>
        <fullName evidence="2">Uncharacterized protein</fullName>
    </submittedName>
</protein>
<dbReference type="Pfam" id="PF03314">
    <property type="entry name" value="DUF273"/>
    <property type="match status" value="1"/>
</dbReference>
<dbReference type="PANTHER" id="PTHR31562">
    <property type="entry name" value="PROTEIN CBG18972"/>
    <property type="match status" value="1"/>
</dbReference>
<dbReference type="Proteomes" id="UP000887566">
    <property type="component" value="Unplaced"/>
</dbReference>
<evidence type="ECO:0000313" key="1">
    <source>
        <dbReference type="Proteomes" id="UP000887566"/>
    </source>
</evidence>
<dbReference type="InterPro" id="IPR029044">
    <property type="entry name" value="Nucleotide-diphossugar_trans"/>
</dbReference>
<dbReference type="AlphaFoldDB" id="A0A914VJD4"/>
<name>A0A914VJD4_9BILA</name>
<proteinExistence type="predicted"/>